<reference evidence="10" key="4">
    <citation type="submission" date="2016-08" db="EMBL/GenBank/DDBJ databases">
        <title>Sequencing, assembly and comparative genomics of S. aureofaciens ATCC 10762.</title>
        <authorList>
            <person name="Gradnigo J.S."/>
            <person name="Johnson N."/>
            <person name="Somerville G.A."/>
        </authorList>
    </citation>
    <scope>NUCLEOTIDE SEQUENCE [LARGE SCALE GENOMIC DNA]</scope>
    <source>
        <strain evidence="10">ATCC 10762 / DSM 40127 / CCM 3239 / JCM 4008 / LMG 5968 / NBRC 12843 / NCIMB 8234 / A-377</strain>
    </source>
</reference>
<dbReference type="AlphaFoldDB" id="A0A1E7N985"/>
<keyword evidence="3 6" id="KW-1133">Transmembrane helix</keyword>
<dbReference type="SUPFAM" id="SSF103473">
    <property type="entry name" value="MFS general substrate transporter"/>
    <property type="match status" value="1"/>
</dbReference>
<feature type="region of interest" description="Disordered" evidence="5">
    <location>
        <begin position="1"/>
        <end position="22"/>
    </location>
</feature>
<dbReference type="PANTHER" id="PTHR23518">
    <property type="entry name" value="C-METHYLTRANSFERASE"/>
    <property type="match status" value="1"/>
</dbReference>
<dbReference type="GeneID" id="97488667"/>
<reference evidence="8" key="1">
    <citation type="journal article" date="2014" name="Int. J. Syst. Evol. Microbiol.">
        <title>Complete genome sequence of Corynebacterium casei LMG S-19264T (=DSM 44701T), isolated from a smear-ripened cheese.</title>
        <authorList>
            <consortium name="US DOE Joint Genome Institute (JGI-PGF)"/>
            <person name="Walter F."/>
            <person name="Albersmeier A."/>
            <person name="Kalinowski J."/>
            <person name="Ruckert C."/>
        </authorList>
    </citation>
    <scope>NUCLEOTIDE SEQUENCE</scope>
    <source>
        <strain evidence="8">JCM 4434</strain>
    </source>
</reference>
<reference evidence="9 10" key="2">
    <citation type="submission" date="2014-07" db="EMBL/GenBank/DDBJ databases">
        <authorList>
            <person name="Zhang J.E."/>
            <person name="Yang H."/>
            <person name="Guo J."/>
            <person name="Deng Z."/>
            <person name="Luo H."/>
            <person name="Luo M."/>
            <person name="Zhao B."/>
        </authorList>
    </citation>
    <scope>NUCLEOTIDE SEQUENCE [LARGE SCALE GENOMIC DNA]</scope>
    <source>
        <strain evidence="9">ATCC 10762</strain>
        <strain evidence="10">ATCC 10762 / DSM 40127 / CCM 3239 / JCM 4008 / LMG 5968 / NBRC 12843 / NCIMB 8234 / A-377</strain>
    </source>
</reference>
<dbReference type="InterPro" id="IPR011701">
    <property type="entry name" value="MFS"/>
</dbReference>
<dbReference type="CDD" id="cd17370">
    <property type="entry name" value="MFS_MJ1317_like"/>
    <property type="match status" value="1"/>
</dbReference>
<evidence type="ECO:0000256" key="6">
    <source>
        <dbReference type="SAM" id="Phobius"/>
    </source>
</evidence>
<reference evidence="9" key="3">
    <citation type="submission" date="2016-08" db="EMBL/GenBank/DDBJ databases">
        <title>Sequencing, Assembly and Comparative Genomics of S. aureofaciens ATCC 10762.</title>
        <authorList>
            <person name="Gradnigo J.S."/>
            <person name="Johnson N."/>
            <person name="Somerville G.A."/>
        </authorList>
    </citation>
    <scope>NUCLEOTIDE SEQUENCE [LARGE SCALE GENOMIC DNA]</scope>
    <source>
        <strain evidence="9">ATCC 10762</strain>
    </source>
</reference>
<dbReference type="Pfam" id="PF07690">
    <property type="entry name" value="MFS_1"/>
    <property type="match status" value="2"/>
</dbReference>
<dbReference type="EMBL" id="BMUB01000017">
    <property type="protein sequence ID" value="GGU95794.1"/>
    <property type="molecule type" value="Genomic_DNA"/>
</dbReference>
<feature type="transmembrane region" description="Helical" evidence="6">
    <location>
        <begin position="283"/>
        <end position="302"/>
    </location>
</feature>
<keyword evidence="4 6" id="KW-0472">Membrane</keyword>
<feature type="compositionally biased region" description="Basic and acidic residues" evidence="5">
    <location>
        <begin position="1"/>
        <end position="10"/>
    </location>
</feature>
<accession>A0A1E7N985</accession>
<dbReference type="GO" id="GO:0005886">
    <property type="term" value="C:plasma membrane"/>
    <property type="evidence" value="ECO:0007669"/>
    <property type="project" value="UniProtKB-SubCell"/>
</dbReference>
<comment type="caution">
    <text evidence="9">The sequence shown here is derived from an EMBL/GenBank/DDBJ whole genome shotgun (WGS) entry which is preliminary data.</text>
</comment>
<evidence type="ECO:0000259" key="7">
    <source>
        <dbReference type="PROSITE" id="PS50850"/>
    </source>
</evidence>
<feature type="domain" description="Major facilitator superfamily (MFS) profile" evidence="7">
    <location>
        <begin position="29"/>
        <end position="429"/>
    </location>
</feature>
<dbReference type="Gene3D" id="1.20.1250.20">
    <property type="entry name" value="MFS general substrate transporter like domains"/>
    <property type="match status" value="1"/>
</dbReference>
<dbReference type="PANTHER" id="PTHR23518:SF2">
    <property type="entry name" value="MAJOR FACILITATOR SUPERFAMILY TRANSPORTER"/>
    <property type="match status" value="1"/>
</dbReference>
<organism evidence="9 10">
    <name type="scientific">Kitasatospora aureofaciens</name>
    <name type="common">Streptomyces aureofaciens</name>
    <dbReference type="NCBI Taxonomy" id="1894"/>
    <lineage>
        <taxon>Bacteria</taxon>
        <taxon>Bacillati</taxon>
        <taxon>Actinomycetota</taxon>
        <taxon>Actinomycetes</taxon>
        <taxon>Kitasatosporales</taxon>
        <taxon>Streptomycetaceae</taxon>
        <taxon>Kitasatospora</taxon>
    </lineage>
</organism>
<evidence type="ECO:0000256" key="3">
    <source>
        <dbReference type="ARBA" id="ARBA00022989"/>
    </source>
</evidence>
<evidence type="ECO:0000313" key="8">
    <source>
        <dbReference type="EMBL" id="GGU95794.1"/>
    </source>
</evidence>
<feature type="transmembrane region" description="Helical" evidence="6">
    <location>
        <begin position="252"/>
        <end position="271"/>
    </location>
</feature>
<name>A0A1E7N985_KITAU</name>
<dbReference type="EMBL" id="JPRF03000021">
    <property type="protein sequence ID" value="OEV37260.1"/>
    <property type="molecule type" value="Genomic_DNA"/>
</dbReference>
<dbReference type="Proteomes" id="UP000037395">
    <property type="component" value="Unassembled WGS sequence"/>
</dbReference>
<dbReference type="InterPro" id="IPR020846">
    <property type="entry name" value="MFS_dom"/>
</dbReference>
<evidence type="ECO:0000313" key="9">
    <source>
        <dbReference type="EMBL" id="OEV37260.1"/>
    </source>
</evidence>
<comment type="subcellular location">
    <subcellularLocation>
        <location evidence="1">Cell membrane</location>
        <topology evidence="1">Multi-pass membrane protein</topology>
    </subcellularLocation>
</comment>
<feature type="transmembrane region" description="Helical" evidence="6">
    <location>
        <begin position="314"/>
        <end position="331"/>
    </location>
</feature>
<evidence type="ECO:0000256" key="5">
    <source>
        <dbReference type="SAM" id="MobiDB-lite"/>
    </source>
</evidence>
<evidence type="ECO:0000256" key="4">
    <source>
        <dbReference type="ARBA" id="ARBA00023136"/>
    </source>
</evidence>
<keyword evidence="2 6" id="KW-0812">Transmembrane</keyword>
<dbReference type="PROSITE" id="PS50850">
    <property type="entry name" value="MFS"/>
    <property type="match status" value="1"/>
</dbReference>
<dbReference type="Proteomes" id="UP000610124">
    <property type="component" value="Unassembled WGS sequence"/>
</dbReference>
<dbReference type="GO" id="GO:0022857">
    <property type="term" value="F:transmembrane transporter activity"/>
    <property type="evidence" value="ECO:0007669"/>
    <property type="project" value="InterPro"/>
</dbReference>
<proteinExistence type="predicted"/>
<accession>A0A8H9HXS1</accession>
<keyword evidence="10" id="KW-1185">Reference proteome</keyword>
<feature type="transmembrane region" description="Helical" evidence="6">
    <location>
        <begin position="404"/>
        <end position="424"/>
    </location>
</feature>
<sequence length="435" mass="44014">MYLADSRHTPVSDTAPAPRPGRPARIATTVLALGTVSLVTDVSSEMVTAVLPLYLVTVMAVSPLGFGVLDGVYNGATVVIRLLGGLLADRPGGHDAHGHGTDGHGRHKAVAAAGYGLSALCKPALLLARTTPVLGLVLAVDRAGKGLRTAPRDALISLSAPPERRARAFGVHRAMDTVGALAGPLLAFLILRAAPGGYHAVFTVSACVAALGVLVLVLCVPARPGGMVGGVLPLPAGRPVARLLRLPGLRRVCLCAALLGLATLSDSFVYLFAQRRLGLPAGWFPLLPLGTAAVYLLLAVPLGAAGDRYGRRRVFVLGHLALLSGYALLLLRPAGGLPVAAVVLTLHGLFYAATDGMLAAATAAVVPASRQGAGLALVSTGQAAGRFGCSLTVGVLWARWGDGAALAAMTAALAGAVAVAAYVLRPGPARGKEAA</sequence>
<evidence type="ECO:0000313" key="10">
    <source>
        <dbReference type="Proteomes" id="UP000037395"/>
    </source>
</evidence>
<dbReference type="OrthoDB" id="9803985at2"/>
<feature type="transmembrane region" description="Helical" evidence="6">
    <location>
        <begin position="337"/>
        <end position="366"/>
    </location>
</feature>
<gene>
    <name evidence="8" type="ORF">GCM10010502_57140</name>
    <name evidence="9" type="ORF">HS99_0005530</name>
</gene>
<evidence type="ECO:0000256" key="2">
    <source>
        <dbReference type="ARBA" id="ARBA00022692"/>
    </source>
</evidence>
<reference evidence="8" key="5">
    <citation type="submission" date="2020-09" db="EMBL/GenBank/DDBJ databases">
        <authorList>
            <person name="Sun Q."/>
            <person name="Ohkuma M."/>
        </authorList>
    </citation>
    <scope>NUCLEOTIDE SEQUENCE</scope>
    <source>
        <strain evidence="8">JCM 4434</strain>
    </source>
</reference>
<protein>
    <submittedName>
        <fullName evidence="9">MFS transporter</fullName>
    </submittedName>
</protein>
<evidence type="ECO:0000256" key="1">
    <source>
        <dbReference type="ARBA" id="ARBA00004651"/>
    </source>
</evidence>
<dbReference type="InterPro" id="IPR036259">
    <property type="entry name" value="MFS_trans_sf"/>
</dbReference>
<feature type="transmembrane region" description="Helical" evidence="6">
    <location>
        <begin position="373"/>
        <end position="398"/>
    </location>
</feature>
<feature type="transmembrane region" description="Helical" evidence="6">
    <location>
        <begin position="200"/>
        <end position="220"/>
    </location>
</feature>
<feature type="transmembrane region" description="Helical" evidence="6">
    <location>
        <begin position="51"/>
        <end position="73"/>
    </location>
</feature>
<feature type="transmembrane region" description="Helical" evidence="6">
    <location>
        <begin position="174"/>
        <end position="194"/>
    </location>
</feature>
<dbReference type="RefSeq" id="WP_030555183.1">
    <property type="nucleotide sequence ID" value="NZ_BMUB01000017.1"/>
</dbReference>